<protein>
    <recommendedName>
        <fullName evidence="4">Terpene synthase metal-binding domain-containing protein</fullName>
    </recommendedName>
</protein>
<dbReference type="SUPFAM" id="SSF48576">
    <property type="entry name" value="Terpenoid synthases"/>
    <property type="match status" value="1"/>
</dbReference>
<comment type="caution">
    <text evidence="5">The sequence shown here is derived from an EMBL/GenBank/DDBJ whole genome shotgun (WGS) entry which is preliminary data.</text>
</comment>
<dbReference type="PANTHER" id="PTHR31225:SF93">
    <property type="entry name" value="ALPHA-HUMULENE_(-)-(E)-BETA-CARYOPHYLLENE SYNTHASE"/>
    <property type="match status" value="1"/>
</dbReference>
<dbReference type="InterPro" id="IPR050148">
    <property type="entry name" value="Terpene_synthase-like"/>
</dbReference>
<dbReference type="InterPro" id="IPR005630">
    <property type="entry name" value="Terpene_synthase_metal-bd"/>
</dbReference>
<evidence type="ECO:0000256" key="3">
    <source>
        <dbReference type="ARBA" id="ARBA00023239"/>
    </source>
</evidence>
<dbReference type="Pfam" id="PF03936">
    <property type="entry name" value="Terpene_synth_C"/>
    <property type="match status" value="1"/>
</dbReference>
<keyword evidence="1" id="KW-0479">Metal-binding</keyword>
<dbReference type="PANTHER" id="PTHR31225">
    <property type="entry name" value="OS04G0344100 PROTEIN-RELATED"/>
    <property type="match status" value="1"/>
</dbReference>
<dbReference type="Gene3D" id="1.10.600.10">
    <property type="entry name" value="Farnesyl Diphosphate Synthase"/>
    <property type="match status" value="1"/>
</dbReference>
<keyword evidence="3" id="KW-0456">Lyase</keyword>
<name>A0ABR2AK71_9ROSI</name>
<evidence type="ECO:0000313" key="5">
    <source>
        <dbReference type="EMBL" id="KAK8493666.1"/>
    </source>
</evidence>
<evidence type="ECO:0000313" key="6">
    <source>
        <dbReference type="Proteomes" id="UP001472677"/>
    </source>
</evidence>
<keyword evidence="2" id="KW-0460">Magnesium</keyword>
<reference evidence="5 6" key="1">
    <citation type="journal article" date="2024" name="G3 (Bethesda)">
        <title>Genome assembly of Hibiscus sabdariffa L. provides insights into metabolisms of medicinal natural products.</title>
        <authorList>
            <person name="Kim T."/>
        </authorList>
    </citation>
    <scope>NUCLEOTIDE SEQUENCE [LARGE SCALE GENOMIC DNA]</scope>
    <source>
        <strain evidence="5">TK-2024</strain>
        <tissue evidence="5">Old leaves</tissue>
    </source>
</reference>
<evidence type="ECO:0000256" key="1">
    <source>
        <dbReference type="ARBA" id="ARBA00022723"/>
    </source>
</evidence>
<feature type="domain" description="Terpene synthase metal-binding" evidence="4">
    <location>
        <begin position="2"/>
        <end position="220"/>
    </location>
</feature>
<keyword evidence="6" id="KW-1185">Reference proteome</keyword>
<gene>
    <name evidence="5" type="ORF">V6N12_000651</name>
</gene>
<sequence length="279" mass="32722">MASKFPYMRHRLVEAYLTAVGYYFEPRYALARHLYTKLLMVWVLMDDTYDAYGTFEELQCLTDAMKRFDISAMDKLPADYLKLVYKTVLDVHDDVEEMFTKLAEAFLEQARWVHEGYQPTFDEYIKTAVISAGGNSTMAYVLMVMEEADEKAYQCLINTDNIIYKAINLMCRIYNDIATNEREEKRGAVTGTICYMKQYDVTREEATEAFKDIIEAAFKDLKQGFLRPTPIPREIVIRFVNYRRLFTTFYINDIDGYTIPEETWVEDVVNKMLIHPIPI</sequence>
<dbReference type="InterPro" id="IPR008949">
    <property type="entry name" value="Isoprenoid_synthase_dom_sf"/>
</dbReference>
<evidence type="ECO:0000259" key="4">
    <source>
        <dbReference type="Pfam" id="PF03936"/>
    </source>
</evidence>
<dbReference type="Proteomes" id="UP001472677">
    <property type="component" value="Unassembled WGS sequence"/>
</dbReference>
<organism evidence="5 6">
    <name type="scientific">Hibiscus sabdariffa</name>
    <name type="common">roselle</name>
    <dbReference type="NCBI Taxonomy" id="183260"/>
    <lineage>
        <taxon>Eukaryota</taxon>
        <taxon>Viridiplantae</taxon>
        <taxon>Streptophyta</taxon>
        <taxon>Embryophyta</taxon>
        <taxon>Tracheophyta</taxon>
        <taxon>Spermatophyta</taxon>
        <taxon>Magnoliopsida</taxon>
        <taxon>eudicotyledons</taxon>
        <taxon>Gunneridae</taxon>
        <taxon>Pentapetalae</taxon>
        <taxon>rosids</taxon>
        <taxon>malvids</taxon>
        <taxon>Malvales</taxon>
        <taxon>Malvaceae</taxon>
        <taxon>Malvoideae</taxon>
        <taxon>Hibiscus</taxon>
    </lineage>
</organism>
<dbReference type="EMBL" id="JBBPBM010000602">
    <property type="protein sequence ID" value="KAK8493666.1"/>
    <property type="molecule type" value="Genomic_DNA"/>
</dbReference>
<proteinExistence type="predicted"/>
<accession>A0ABR2AK71</accession>
<evidence type="ECO:0000256" key="2">
    <source>
        <dbReference type="ARBA" id="ARBA00022842"/>
    </source>
</evidence>